<comment type="caution">
    <text evidence="1">The sequence shown here is derived from an EMBL/GenBank/DDBJ whole genome shotgun (WGS) entry which is preliminary data.</text>
</comment>
<protein>
    <submittedName>
        <fullName evidence="1">Uncharacterized protein</fullName>
    </submittedName>
</protein>
<dbReference type="AlphaFoldDB" id="A0A243RGI8"/>
<name>A0A243RGI8_9ACTN</name>
<evidence type="ECO:0000313" key="2">
    <source>
        <dbReference type="Proteomes" id="UP000195105"/>
    </source>
</evidence>
<gene>
    <name evidence="1" type="ORF">CA983_35840</name>
</gene>
<evidence type="ECO:0000313" key="1">
    <source>
        <dbReference type="EMBL" id="OUC93857.1"/>
    </source>
</evidence>
<proteinExistence type="predicted"/>
<dbReference type="Proteomes" id="UP000195105">
    <property type="component" value="Unassembled WGS sequence"/>
</dbReference>
<dbReference type="EMBL" id="NGFN01000350">
    <property type="protein sequence ID" value="OUC93857.1"/>
    <property type="molecule type" value="Genomic_DNA"/>
</dbReference>
<sequence length="67" mass="6830">MHSVQARTGCCSASSRFQCAAAAVPGRVVVEVEFGCGQGAVAVEVDAGAVEELGRRQLVDSGEALHV</sequence>
<reference evidence="1 2" key="1">
    <citation type="submission" date="2017-05" db="EMBL/GenBank/DDBJ databases">
        <title>Biotechnological potential of actinobacteria isolated from South African environments.</title>
        <authorList>
            <person name="Le Roes-Hill M."/>
            <person name="Prins A."/>
            <person name="Durrell K.A."/>
        </authorList>
    </citation>
    <scope>NUCLEOTIDE SEQUENCE [LARGE SCALE GENOMIC DNA]</scope>
    <source>
        <strain evidence="1 2">HMC13</strain>
    </source>
</reference>
<accession>A0A243RGI8</accession>
<keyword evidence="2" id="KW-1185">Reference proteome</keyword>
<organism evidence="1 2">
    <name type="scientific">Streptomyces swartbergensis</name>
    <dbReference type="NCBI Taxonomy" id="487165"/>
    <lineage>
        <taxon>Bacteria</taxon>
        <taxon>Bacillati</taxon>
        <taxon>Actinomycetota</taxon>
        <taxon>Actinomycetes</taxon>
        <taxon>Kitasatosporales</taxon>
        <taxon>Streptomycetaceae</taxon>
        <taxon>Streptomyces</taxon>
    </lineage>
</organism>